<dbReference type="EMBL" id="LR134372">
    <property type="protein sequence ID" value="VEG85630.1"/>
    <property type="molecule type" value="Genomic_DNA"/>
</dbReference>
<organism evidence="2 3">
    <name type="scientific">Campylobacter upsaliensis</name>
    <dbReference type="NCBI Taxonomy" id="28080"/>
    <lineage>
        <taxon>Bacteria</taxon>
        <taxon>Pseudomonadati</taxon>
        <taxon>Campylobacterota</taxon>
        <taxon>Epsilonproteobacteria</taxon>
        <taxon>Campylobacterales</taxon>
        <taxon>Campylobacteraceae</taxon>
        <taxon>Campylobacter</taxon>
    </lineage>
</organism>
<proteinExistence type="predicted"/>
<name>A0A3S4SUE2_CAMUP</name>
<sequence length="31" mass="3397">MSILDIGQLVFIGVVVIVSFVGMVYVIKNSR</sequence>
<feature type="transmembrane region" description="Helical" evidence="1">
    <location>
        <begin position="6"/>
        <end position="27"/>
    </location>
</feature>
<keyword evidence="1" id="KW-1133">Transmembrane helix</keyword>
<reference evidence="2 3" key="1">
    <citation type="submission" date="2018-12" db="EMBL/GenBank/DDBJ databases">
        <authorList>
            <consortium name="Pathogen Informatics"/>
        </authorList>
    </citation>
    <scope>NUCLEOTIDE SEQUENCE [LARGE SCALE GENOMIC DNA]</scope>
    <source>
        <strain evidence="2 3">NCTC11541</strain>
    </source>
</reference>
<dbReference type="AlphaFoldDB" id="A0A3S4SUE2"/>
<evidence type="ECO:0000313" key="3">
    <source>
        <dbReference type="Proteomes" id="UP000278157"/>
    </source>
</evidence>
<gene>
    <name evidence="2" type="ORF">NCTC11541_01698</name>
</gene>
<evidence type="ECO:0000313" key="2">
    <source>
        <dbReference type="EMBL" id="VEG85630.1"/>
    </source>
</evidence>
<keyword evidence="1" id="KW-0472">Membrane</keyword>
<keyword evidence="1" id="KW-0812">Transmembrane</keyword>
<accession>A0A3S4SUE2</accession>
<dbReference type="Proteomes" id="UP000278157">
    <property type="component" value="Chromosome"/>
</dbReference>
<protein>
    <submittedName>
        <fullName evidence="2">Uncharacterized protein</fullName>
    </submittedName>
</protein>
<evidence type="ECO:0000256" key="1">
    <source>
        <dbReference type="SAM" id="Phobius"/>
    </source>
</evidence>